<dbReference type="Proteomes" id="UP000292082">
    <property type="component" value="Unassembled WGS sequence"/>
</dbReference>
<dbReference type="AlphaFoldDB" id="A0A4Q9QDU0"/>
<reference evidence="1 2" key="1">
    <citation type="submission" date="2019-01" db="EMBL/GenBank/DDBJ databases">
        <title>Draft genome sequences of three monokaryotic isolates of the white-rot basidiomycete fungus Dichomitus squalens.</title>
        <authorList>
            <consortium name="DOE Joint Genome Institute"/>
            <person name="Lopez S.C."/>
            <person name="Andreopoulos B."/>
            <person name="Pangilinan J."/>
            <person name="Lipzen A."/>
            <person name="Riley R."/>
            <person name="Ahrendt S."/>
            <person name="Ng V."/>
            <person name="Barry K."/>
            <person name="Daum C."/>
            <person name="Grigoriev I.V."/>
            <person name="Hilden K.S."/>
            <person name="Makela M.R."/>
            <person name="de Vries R.P."/>
        </authorList>
    </citation>
    <scope>NUCLEOTIDE SEQUENCE [LARGE SCALE GENOMIC DNA]</scope>
    <source>
        <strain evidence="1 2">CBS 464.89</strain>
    </source>
</reference>
<protein>
    <submittedName>
        <fullName evidence="1">Uncharacterized protein</fullName>
    </submittedName>
</protein>
<evidence type="ECO:0000313" key="1">
    <source>
        <dbReference type="EMBL" id="TBU65865.1"/>
    </source>
</evidence>
<dbReference type="EMBL" id="ML145084">
    <property type="protein sequence ID" value="TBU65865.1"/>
    <property type="molecule type" value="Genomic_DNA"/>
</dbReference>
<name>A0A4Q9QDU0_9APHY</name>
<evidence type="ECO:0000313" key="2">
    <source>
        <dbReference type="Proteomes" id="UP000292082"/>
    </source>
</evidence>
<accession>A0A4Q9QDU0</accession>
<keyword evidence="2" id="KW-1185">Reference proteome</keyword>
<organism evidence="1 2">
    <name type="scientific">Dichomitus squalens</name>
    <dbReference type="NCBI Taxonomy" id="114155"/>
    <lineage>
        <taxon>Eukaryota</taxon>
        <taxon>Fungi</taxon>
        <taxon>Dikarya</taxon>
        <taxon>Basidiomycota</taxon>
        <taxon>Agaricomycotina</taxon>
        <taxon>Agaricomycetes</taxon>
        <taxon>Polyporales</taxon>
        <taxon>Polyporaceae</taxon>
        <taxon>Dichomitus</taxon>
    </lineage>
</organism>
<sequence>MQIDCAGAGRRDESVLLVPSENWADAGSTTTSSLAGIPHGKHSRGIHCSLQMESLQMEPIPSAQAGLSRPTVLPSQKNRTTPATLPADFQVPIRGSRRHLYLIAAPAQTVSTFAERMDSPRVCRHRLLAIGTSPRLLVGGPDVRIINPSSAGVGR</sequence>
<gene>
    <name evidence="1" type="ORF">BD310DRAFT_30292</name>
</gene>
<proteinExistence type="predicted"/>